<dbReference type="PANTHER" id="PTHR11471">
    <property type="entry name" value="TUMOR NECROSIS FACTOR FAMILY MEMBER"/>
    <property type="match status" value="1"/>
</dbReference>
<dbReference type="SUPFAM" id="SSF49842">
    <property type="entry name" value="TNF-like"/>
    <property type="match status" value="1"/>
</dbReference>
<dbReference type="GO" id="GO:0006955">
    <property type="term" value="P:immune response"/>
    <property type="evidence" value="ECO:0007669"/>
    <property type="project" value="InterPro"/>
</dbReference>
<dbReference type="PROSITE" id="PS50049">
    <property type="entry name" value="THD_2"/>
    <property type="match status" value="1"/>
</dbReference>
<evidence type="ECO:0000259" key="5">
    <source>
        <dbReference type="PROSITE" id="PS50049"/>
    </source>
</evidence>
<dbReference type="GO" id="GO:0005615">
    <property type="term" value="C:extracellular space"/>
    <property type="evidence" value="ECO:0007669"/>
    <property type="project" value="UniProtKB-KW"/>
</dbReference>
<evidence type="ECO:0000313" key="7">
    <source>
        <dbReference type="Proteomes" id="UP000289886"/>
    </source>
</evidence>
<evidence type="ECO:0000256" key="3">
    <source>
        <dbReference type="ARBA" id="ARBA00022514"/>
    </source>
</evidence>
<gene>
    <name evidence="6" type="ORF">EOD39_19432</name>
</gene>
<dbReference type="InterPro" id="IPR006052">
    <property type="entry name" value="TNF_dom"/>
</dbReference>
<dbReference type="SMART" id="SM00207">
    <property type="entry name" value="TNF"/>
    <property type="match status" value="1"/>
</dbReference>
<accession>A0A444UY31</accession>
<dbReference type="GO" id="GO:0005164">
    <property type="term" value="F:tumor necrosis factor receptor binding"/>
    <property type="evidence" value="ECO:0007669"/>
    <property type="project" value="InterPro"/>
</dbReference>
<keyword evidence="7" id="KW-1185">Reference proteome</keyword>
<evidence type="ECO:0000313" key="6">
    <source>
        <dbReference type="EMBL" id="RXM93106.1"/>
    </source>
</evidence>
<organism evidence="6 7">
    <name type="scientific">Acipenser ruthenus</name>
    <name type="common">Sterlet sturgeon</name>
    <dbReference type="NCBI Taxonomy" id="7906"/>
    <lineage>
        <taxon>Eukaryota</taxon>
        <taxon>Metazoa</taxon>
        <taxon>Chordata</taxon>
        <taxon>Craniata</taxon>
        <taxon>Vertebrata</taxon>
        <taxon>Euteleostomi</taxon>
        <taxon>Actinopterygii</taxon>
        <taxon>Chondrostei</taxon>
        <taxon>Acipenseriformes</taxon>
        <taxon>Acipenseridae</taxon>
        <taxon>Acipenser</taxon>
    </lineage>
</organism>
<comment type="similarity">
    <text evidence="2">Belongs to the tumor necrosis factor family.</text>
</comment>
<dbReference type="EMBL" id="SCEB01005140">
    <property type="protein sequence ID" value="RXM93106.1"/>
    <property type="molecule type" value="Genomic_DNA"/>
</dbReference>
<comment type="subcellular location">
    <subcellularLocation>
        <location evidence="1">Membrane</location>
    </subcellularLocation>
</comment>
<dbReference type="GO" id="GO:0016020">
    <property type="term" value="C:membrane"/>
    <property type="evidence" value="ECO:0007669"/>
    <property type="project" value="UniProtKB-SubCell"/>
</dbReference>
<dbReference type="Proteomes" id="UP000289886">
    <property type="component" value="Unassembled WGS sequence"/>
</dbReference>
<reference evidence="6 7" key="1">
    <citation type="submission" date="2019-01" db="EMBL/GenBank/DDBJ databases">
        <title>Draft Genome and Complete Hox-Cluster Characterization of the Sterlet Sturgeon (Acipenser ruthenus).</title>
        <authorList>
            <person name="Wei Q."/>
        </authorList>
    </citation>
    <scope>NUCLEOTIDE SEQUENCE [LARGE SCALE GENOMIC DNA]</scope>
    <source>
        <strain evidence="6">WHYD16114868_AA</strain>
        <tissue evidence="6">Blood</tissue>
    </source>
</reference>
<evidence type="ECO:0000256" key="1">
    <source>
        <dbReference type="ARBA" id="ARBA00004370"/>
    </source>
</evidence>
<dbReference type="Gene3D" id="2.60.120.40">
    <property type="match status" value="1"/>
</dbReference>
<evidence type="ECO:0000256" key="2">
    <source>
        <dbReference type="ARBA" id="ARBA00008670"/>
    </source>
</evidence>
<dbReference type="AlphaFoldDB" id="A0A444UY31"/>
<keyword evidence="3" id="KW-0202">Cytokine</keyword>
<protein>
    <submittedName>
        <fullName evidence="6">Tumor necrosis factor ligand superfamily member 10</fullName>
    </submittedName>
</protein>
<dbReference type="GO" id="GO:0005125">
    <property type="term" value="F:cytokine activity"/>
    <property type="evidence" value="ECO:0007669"/>
    <property type="project" value="UniProtKB-KW"/>
</dbReference>
<sequence length="145" mass="16367">MGQQYNSTSTTAAPTVTSKILIPSIGTKEGWKNSQSTRRISLKSNAIVIEEAGYYYVYSQATFLVKKKDVQLGMTLFKNSPSYQKNRTVCETMDSPHWKERTVPRTLSQGTVVKLEEDDELQIAVQPEEILDLDSMFFGAFKISE</sequence>
<evidence type="ECO:0000256" key="4">
    <source>
        <dbReference type="ARBA" id="ARBA00023136"/>
    </source>
</evidence>
<proteinExistence type="inferred from homology"/>
<dbReference type="PANTHER" id="PTHR11471:SF13">
    <property type="entry name" value="TNF FAMILY PROFILE DOMAIN-CONTAINING PROTEIN"/>
    <property type="match status" value="1"/>
</dbReference>
<comment type="caution">
    <text evidence="6">The sequence shown here is derived from an EMBL/GenBank/DDBJ whole genome shotgun (WGS) entry which is preliminary data.</text>
</comment>
<keyword evidence="4" id="KW-0472">Membrane</keyword>
<dbReference type="Pfam" id="PF00229">
    <property type="entry name" value="TNF"/>
    <property type="match status" value="1"/>
</dbReference>
<dbReference type="InterPro" id="IPR008983">
    <property type="entry name" value="Tumour_necrosis_fac-like_dom"/>
</dbReference>
<name>A0A444UY31_ACIRT</name>
<feature type="domain" description="THD" evidence="5">
    <location>
        <begin position="15"/>
        <end position="143"/>
    </location>
</feature>